<accession>A0ABY7FAK1</accession>
<keyword evidence="2" id="KW-0472">Membrane</keyword>
<dbReference type="Proteomes" id="UP001164746">
    <property type="component" value="Chromosome 10"/>
</dbReference>
<proteinExistence type="predicted"/>
<feature type="compositionally biased region" description="Polar residues" evidence="1">
    <location>
        <begin position="229"/>
        <end position="251"/>
    </location>
</feature>
<evidence type="ECO:0000256" key="1">
    <source>
        <dbReference type="SAM" id="MobiDB-lite"/>
    </source>
</evidence>
<keyword evidence="4" id="KW-1185">Reference proteome</keyword>
<gene>
    <name evidence="3" type="ORF">MAR_030940</name>
</gene>
<keyword evidence="2" id="KW-1133">Transmembrane helix</keyword>
<dbReference type="EMBL" id="CP111021">
    <property type="protein sequence ID" value="WAR16346.1"/>
    <property type="molecule type" value="Genomic_DNA"/>
</dbReference>
<evidence type="ECO:0000256" key="2">
    <source>
        <dbReference type="SAM" id="Phobius"/>
    </source>
</evidence>
<name>A0ABY7FAK1_MYAAR</name>
<keyword evidence="2" id="KW-0812">Transmembrane</keyword>
<organism evidence="3 4">
    <name type="scientific">Mya arenaria</name>
    <name type="common">Soft-shell clam</name>
    <dbReference type="NCBI Taxonomy" id="6604"/>
    <lineage>
        <taxon>Eukaryota</taxon>
        <taxon>Metazoa</taxon>
        <taxon>Spiralia</taxon>
        <taxon>Lophotrochozoa</taxon>
        <taxon>Mollusca</taxon>
        <taxon>Bivalvia</taxon>
        <taxon>Autobranchia</taxon>
        <taxon>Heteroconchia</taxon>
        <taxon>Euheterodonta</taxon>
        <taxon>Imparidentia</taxon>
        <taxon>Neoheterodontei</taxon>
        <taxon>Myida</taxon>
        <taxon>Myoidea</taxon>
        <taxon>Myidae</taxon>
        <taxon>Mya</taxon>
    </lineage>
</organism>
<sequence>MLLAYYDNIKYRQKGRMLALRKTLNKFYFDLTFNINAMKAVLLMAVIASDLLLLFDCKDQHVVESKNSSIVFSNCTLLPSDVGTLDSLIIRDLYSLGNSTVIVMLNDSLAGAFKLSLESTMSSLESVQQPKLRSTYLTNRTNNTTIWLERTRKCLKVGYKQELSHARMILCKSTYINITALYFGAQNGQFEYEWHGNGIDDIDCSKNTSRDLNGMYTKLNPVRHKTKNAKQSDSTILHNQDGQPNASNNTDDGPTHTGLIITMCALAFIVALSAVVGIVMFKRGQIVWTGFHGAGTDTEQIHKLPSAATLKTQNWSSINSSYRFHHYEDVEDDQKYESIDPVRNEHQYRTVWTVDQSTDYNDLGPRTDSHKYKSLCAAPKISPNKPW</sequence>
<protein>
    <submittedName>
        <fullName evidence="3">Uncharacterized protein</fullName>
    </submittedName>
</protein>
<evidence type="ECO:0000313" key="3">
    <source>
        <dbReference type="EMBL" id="WAR16346.1"/>
    </source>
</evidence>
<feature type="region of interest" description="Disordered" evidence="1">
    <location>
        <begin position="224"/>
        <end position="251"/>
    </location>
</feature>
<feature type="transmembrane region" description="Helical" evidence="2">
    <location>
        <begin position="258"/>
        <end position="281"/>
    </location>
</feature>
<evidence type="ECO:0000313" key="4">
    <source>
        <dbReference type="Proteomes" id="UP001164746"/>
    </source>
</evidence>
<reference evidence="3" key="1">
    <citation type="submission" date="2022-11" db="EMBL/GenBank/DDBJ databases">
        <title>Centuries of genome instability and evolution in soft-shell clam transmissible cancer (bioRxiv).</title>
        <authorList>
            <person name="Hart S.F.M."/>
            <person name="Yonemitsu M.A."/>
            <person name="Giersch R.M."/>
            <person name="Beal B.F."/>
            <person name="Arriagada G."/>
            <person name="Davis B.W."/>
            <person name="Ostrander E.A."/>
            <person name="Goff S.P."/>
            <person name="Metzger M.J."/>
        </authorList>
    </citation>
    <scope>NUCLEOTIDE SEQUENCE</scope>
    <source>
        <strain evidence="3">MELC-2E11</strain>
        <tissue evidence="3">Siphon/mantle</tissue>
    </source>
</reference>